<dbReference type="SMART" id="SM00746">
    <property type="entry name" value="TRASH"/>
    <property type="match status" value="8"/>
</dbReference>
<evidence type="ECO:0000259" key="9">
    <source>
        <dbReference type="SMART" id="SM00746"/>
    </source>
</evidence>
<feature type="region of interest" description="Disordered" evidence="8">
    <location>
        <begin position="1229"/>
        <end position="1273"/>
    </location>
</feature>
<sequence>GRCPEKEGMAPNGGDSLDQEEAALLGTEDPSGDKVDIGEHNEEEEERLLGKDGNDKNFDNKVMSDAGFHKELEVSLVDDGNTSKETMNTVEDEILQTNTAETPETTVNVDKSMTEETSNVTTVHELSSMVEQKDGIAEEPNKDVKSAADESSEEIEQISEKSNEDTAQISEEDSKQIETLVEELDSPGELQSSHKNTGKDNALNLEELQTNEVTMVAQDCLVGDTKERTKDSEVVKEPDVADVMDSGEEINSKADEMEHEIDMDEEKVAADNKITDKKDEGVTDKMDEEKEVQKEEDKDLIHAKQKSGIKEMNSENEDVEMTPVVEVDDMQNEKKVESEEMEVDSDDIIKTNDQEKTKDIADSSDVEMNESDETVKVEKDEGETIKEGDKVNESDEAVKVGKDEGETIKEGDKMNEYGETTKVIKESEGTINDEDKKQEQGKCKSKEEKDEEDRETGLKIVGVTSAVAVETLEEKEETNIDELKKEENKDVILIGEEDEKMKDGKEGDKNELKEEGTLDLQIAAVTGGVEMVPDEKRDGPKTVGDGKKEESAKEEKTSSKPLTDDDDDDVIAIKEEKAPVKAPQPPKTTPTKVQQCIVCQKIGKCKYNIVRNGDIKHLCDDNCFKRFRSNPTTFLRPTADNSNSKGSSPKSSTTTNSIANRNNSISQQQVYKTCSVCQLMNIRTTKPFLNWQGMDFCGEECLAKFQGGLNASCSYCASQIPPANKAKFCWRVGNDVKQFCSSPCYSEFVKRLKLCAFCNKDLSSSPDSFMAPVGTQGTFKDFCSQVCLKKFEEKNNKEVELVGMERGHRGAPQGNFTCAVCSKVGPVKHELKLEGKLNRLCSDPCFSAFQYANKLTMNTCDNCGVYCYNEGMQPQYIQFEGQQKKFCSFMCVNTFRTLNKKTVQCAWCSARKSNFDMIERVDANNKYQLFCSLNCLSLYRVNLQATSNQAVTCDQCRKFVPAQYHLTMSDASVRNFCSYSCVMAFQAQFTQPASANKQTTHPVSAQQQVNTRSANRPVTRGVTQQKQQQQQPKPGPASKTTNRPAQQQQSASFPIISNVVSLAPQQGTQQQINLKTTSQVPVIVTTQAQAIKTTANSGNQTIQQQIIIQPPPPKPIKNKSLLCKPFVQTKATSCRPHTQTKECQTDENWEPKKIIIPVPVPIYIPCPMMMYSAPTPFPMPIPIPIPVPCFIPTTKKSATSILKYIKEIQDKIPADPLEAELLMMAEAVAGKESDSESESEAENIPVPDETIVPVEAPTEPLPLPASTGTSTVTNDLGEDMLQMALRMASEMSSEPVMDLENSLTPVPVNTGPRGQSIVDEEDEEDDFQRTTRSTRRGGRKRTSSSRGNNSKASKRQRIESKADDLLKTSSPSPQAPAPPPDANMHLKYTYGVNAWKHWVIQKNTQLEAVSKGSGKLKMFKTDLLQCTPDELNYSLCLFVKEVRKPNGEEYAVDSIYYLCLGIQQYLFENGRIDNIFTDVYYEKFTECLNEVLQKYEPKLNPQGQLVCRIEEEHLWECKQLGAHSPHVLLNSLVYFNTKYFMLKTSEDHLKLSFTHIMKHWKKANTPTKGTGLNAGRHVYLRYYCPTPQTKGGESGKKKKEEMPVYEQAENLENPLRCPVKLYEFYLSKCPESIKNRNDMFYLVPERSCVPDSPVWYSTQSQTIDVMTKMLNRVRLVREIQESNLHTQPIYI</sequence>
<feature type="compositionally biased region" description="Basic and acidic residues" evidence="8">
    <location>
        <begin position="499"/>
        <end position="516"/>
    </location>
</feature>
<feature type="domain" description="TRASH" evidence="9">
    <location>
        <begin position="596"/>
        <end position="631"/>
    </location>
</feature>
<keyword evidence="7" id="KW-0832">Ubl conjugation</keyword>
<keyword evidence="4" id="KW-0677">Repeat</keyword>
<comment type="caution">
    <text evidence="10">The sequence shown here is derived from an EMBL/GenBank/DDBJ whole genome shotgun (WGS) entry which is preliminary data.</text>
</comment>
<feature type="domain" description="TRASH" evidence="9">
    <location>
        <begin position="674"/>
        <end position="709"/>
    </location>
</feature>
<keyword evidence="6" id="KW-0862">Zinc</keyword>
<feature type="compositionally biased region" description="Polar residues" evidence="8">
    <location>
        <begin position="92"/>
        <end position="125"/>
    </location>
</feature>
<dbReference type="InterPro" id="IPR010507">
    <property type="entry name" value="Znf_MYM"/>
</dbReference>
<dbReference type="EMBL" id="JBJQND010000003">
    <property type="protein sequence ID" value="KAL3881355.1"/>
    <property type="molecule type" value="Genomic_DNA"/>
</dbReference>
<feature type="compositionally biased region" description="Low complexity" evidence="8">
    <location>
        <begin position="641"/>
        <end position="657"/>
    </location>
</feature>
<evidence type="ECO:0000313" key="10">
    <source>
        <dbReference type="EMBL" id="KAL3881355.1"/>
    </source>
</evidence>
<feature type="compositionally biased region" description="Polar residues" evidence="8">
    <location>
        <begin position="996"/>
        <end position="1016"/>
    </location>
</feature>
<feature type="compositionally biased region" description="Acidic residues" evidence="8">
    <location>
        <begin position="314"/>
        <end position="330"/>
    </location>
</feature>
<feature type="compositionally biased region" description="Polar residues" evidence="8">
    <location>
        <begin position="1038"/>
        <end position="1050"/>
    </location>
</feature>
<feature type="region of interest" description="Disordered" evidence="8">
    <location>
        <begin position="996"/>
        <end position="1050"/>
    </location>
</feature>
<dbReference type="InterPro" id="IPR057926">
    <property type="entry name" value="QRICH1_dom"/>
</dbReference>
<keyword evidence="5" id="KW-0863">Zinc-finger</keyword>
<dbReference type="InterPro" id="IPR011017">
    <property type="entry name" value="TRASH_dom"/>
</dbReference>
<feature type="compositionally biased region" description="Basic and acidic residues" evidence="8">
    <location>
        <begin position="347"/>
        <end position="361"/>
    </location>
</feature>
<evidence type="ECO:0000256" key="4">
    <source>
        <dbReference type="ARBA" id="ARBA00022737"/>
    </source>
</evidence>
<feature type="domain" description="TRASH" evidence="9">
    <location>
        <begin position="713"/>
        <end position="752"/>
    </location>
</feature>
<feature type="domain" description="TRASH" evidence="9">
    <location>
        <begin position="905"/>
        <end position="943"/>
    </location>
</feature>
<organism evidence="10 11">
    <name type="scientific">Sinanodonta woodiana</name>
    <name type="common">Chinese pond mussel</name>
    <name type="synonym">Anodonta woodiana</name>
    <dbReference type="NCBI Taxonomy" id="1069815"/>
    <lineage>
        <taxon>Eukaryota</taxon>
        <taxon>Metazoa</taxon>
        <taxon>Spiralia</taxon>
        <taxon>Lophotrochozoa</taxon>
        <taxon>Mollusca</taxon>
        <taxon>Bivalvia</taxon>
        <taxon>Autobranchia</taxon>
        <taxon>Heteroconchia</taxon>
        <taxon>Palaeoheterodonta</taxon>
        <taxon>Unionida</taxon>
        <taxon>Unionoidea</taxon>
        <taxon>Unionidae</taxon>
        <taxon>Unioninae</taxon>
        <taxon>Sinanodonta</taxon>
    </lineage>
</organism>
<feature type="compositionally biased region" description="Basic and acidic residues" evidence="8">
    <location>
        <begin position="266"/>
        <end position="313"/>
    </location>
</feature>
<keyword evidence="1" id="KW-1017">Isopeptide bond</keyword>
<dbReference type="InterPro" id="IPR051284">
    <property type="entry name" value="ZnF_MYMT-QRICH1"/>
</dbReference>
<feature type="compositionally biased region" description="Basic and acidic residues" evidence="8">
    <location>
        <begin position="1356"/>
        <end position="1366"/>
    </location>
</feature>
<feature type="compositionally biased region" description="Basic and acidic residues" evidence="8">
    <location>
        <begin position="224"/>
        <end position="239"/>
    </location>
</feature>
<dbReference type="PANTHER" id="PTHR45736:SF1">
    <property type="entry name" value="WITHOUT CHILDREN, ISOFORM B"/>
    <property type="match status" value="1"/>
</dbReference>
<evidence type="ECO:0000313" key="11">
    <source>
        <dbReference type="Proteomes" id="UP001634394"/>
    </source>
</evidence>
<evidence type="ECO:0000256" key="8">
    <source>
        <dbReference type="SAM" id="MobiDB-lite"/>
    </source>
</evidence>
<keyword evidence="2" id="KW-0597">Phosphoprotein</keyword>
<evidence type="ECO:0000256" key="2">
    <source>
        <dbReference type="ARBA" id="ARBA00022553"/>
    </source>
</evidence>
<feature type="compositionally biased region" description="Basic and acidic residues" evidence="8">
    <location>
        <begin position="131"/>
        <end position="148"/>
    </location>
</feature>
<feature type="region of interest" description="Disordered" evidence="8">
    <location>
        <begin position="92"/>
        <end position="200"/>
    </location>
</feature>
<feature type="compositionally biased region" description="Basic and acidic residues" evidence="8">
    <location>
        <begin position="422"/>
        <end position="448"/>
    </location>
</feature>
<dbReference type="GO" id="GO:0008270">
    <property type="term" value="F:zinc ion binding"/>
    <property type="evidence" value="ECO:0007669"/>
    <property type="project" value="UniProtKB-KW"/>
</dbReference>
<feature type="domain" description="TRASH" evidence="9">
    <location>
        <begin position="818"/>
        <end position="853"/>
    </location>
</feature>
<evidence type="ECO:0000256" key="3">
    <source>
        <dbReference type="ARBA" id="ARBA00022723"/>
    </source>
</evidence>
<reference evidence="10 11" key="1">
    <citation type="submission" date="2024-11" db="EMBL/GenBank/DDBJ databases">
        <title>Chromosome-level genome assembly of the freshwater bivalve Anodonta woodiana.</title>
        <authorList>
            <person name="Chen X."/>
        </authorList>
    </citation>
    <scope>NUCLEOTIDE SEQUENCE [LARGE SCALE GENOMIC DNA]</scope>
    <source>
        <strain evidence="10">MN2024</strain>
        <tissue evidence="10">Gills</tissue>
    </source>
</reference>
<proteinExistence type="predicted"/>
<feature type="region of interest" description="Disordered" evidence="8">
    <location>
        <begin position="1"/>
        <end position="62"/>
    </location>
</feature>
<dbReference type="Proteomes" id="UP001634394">
    <property type="component" value="Unassembled WGS sequence"/>
</dbReference>
<dbReference type="PANTHER" id="PTHR45736">
    <property type="entry name" value="ZINC FINGER MYM-TYPE PROTEIN"/>
    <property type="match status" value="1"/>
</dbReference>
<gene>
    <name evidence="10" type="ORF">ACJMK2_027804</name>
</gene>
<feature type="region of interest" description="Disordered" evidence="8">
    <location>
        <begin position="634"/>
        <end position="659"/>
    </location>
</feature>
<evidence type="ECO:0000256" key="1">
    <source>
        <dbReference type="ARBA" id="ARBA00022499"/>
    </source>
</evidence>
<protein>
    <recommendedName>
        <fullName evidence="9">TRASH domain-containing protein</fullName>
    </recommendedName>
</protein>
<evidence type="ECO:0000256" key="7">
    <source>
        <dbReference type="ARBA" id="ARBA00022843"/>
    </source>
</evidence>
<evidence type="ECO:0000256" key="5">
    <source>
        <dbReference type="ARBA" id="ARBA00022771"/>
    </source>
</evidence>
<feature type="compositionally biased region" description="Acidic residues" evidence="8">
    <location>
        <begin position="362"/>
        <end position="372"/>
    </location>
</feature>
<feature type="compositionally biased region" description="Basic residues" evidence="8">
    <location>
        <begin position="1332"/>
        <end position="1343"/>
    </location>
</feature>
<feature type="compositionally biased region" description="Basic and acidic residues" evidence="8">
    <location>
        <begin position="47"/>
        <end position="59"/>
    </location>
</feature>
<feature type="domain" description="TRASH" evidence="9">
    <location>
        <begin position="953"/>
        <end position="989"/>
    </location>
</feature>
<accession>A0ABD3X6J3</accession>
<feature type="region of interest" description="Disordered" evidence="8">
    <location>
        <begin position="494"/>
        <end position="568"/>
    </location>
</feature>
<feature type="region of interest" description="Disordered" evidence="8">
    <location>
        <begin position="1288"/>
        <end position="1383"/>
    </location>
</feature>
<feature type="region of interest" description="Disordered" evidence="8">
    <location>
        <begin position="224"/>
        <end position="457"/>
    </location>
</feature>
<name>A0ABD3X6J3_SINWO</name>
<dbReference type="Pfam" id="PF06467">
    <property type="entry name" value="zf-FCS"/>
    <property type="match status" value="3"/>
</dbReference>
<dbReference type="Pfam" id="PF24900">
    <property type="entry name" value="TRASH_ZMYM4"/>
    <property type="match status" value="1"/>
</dbReference>
<keyword evidence="11" id="KW-1185">Reference proteome</keyword>
<feature type="non-terminal residue" evidence="10">
    <location>
        <position position="1"/>
    </location>
</feature>
<feature type="compositionally biased region" description="Basic and acidic residues" evidence="8">
    <location>
        <begin position="31"/>
        <end position="40"/>
    </location>
</feature>
<feature type="domain" description="TRASH" evidence="9">
    <location>
        <begin position="860"/>
        <end position="899"/>
    </location>
</feature>
<dbReference type="Pfam" id="PF25561">
    <property type="entry name" value="QRICH1"/>
    <property type="match status" value="1"/>
</dbReference>
<feature type="compositionally biased region" description="Basic and acidic residues" evidence="8">
    <location>
        <begin position="373"/>
        <end position="416"/>
    </location>
</feature>
<feature type="domain" description="TRASH" evidence="9">
    <location>
        <begin position="755"/>
        <end position="795"/>
    </location>
</feature>
<keyword evidence="3" id="KW-0479">Metal-binding</keyword>
<feature type="compositionally biased region" description="Basic and acidic residues" evidence="8">
    <location>
        <begin position="533"/>
        <end position="558"/>
    </location>
</feature>
<dbReference type="InterPro" id="IPR021893">
    <property type="entry name" value="ZMYM2-like_C"/>
</dbReference>
<dbReference type="Pfam" id="PF12012">
    <property type="entry name" value="DUF3504"/>
    <property type="match status" value="1"/>
</dbReference>
<evidence type="ECO:0000256" key="6">
    <source>
        <dbReference type="ARBA" id="ARBA00022833"/>
    </source>
</evidence>